<gene>
    <name evidence="1" type="ORF">Natoc_4234</name>
</gene>
<geneLocation type="plasmid" evidence="1">
    <name>2</name>
</geneLocation>
<dbReference type="HOGENOM" id="CLU_3113167_0_0_2"/>
<organism evidence="1 2">
    <name type="scientific">Natronococcus occultus SP4</name>
    <dbReference type="NCBI Taxonomy" id="694430"/>
    <lineage>
        <taxon>Archaea</taxon>
        <taxon>Methanobacteriati</taxon>
        <taxon>Methanobacteriota</taxon>
        <taxon>Stenosarchaea group</taxon>
        <taxon>Halobacteria</taxon>
        <taxon>Halobacteriales</taxon>
        <taxon>Natrialbaceae</taxon>
        <taxon>Natronococcus</taxon>
    </lineage>
</organism>
<evidence type="ECO:0000313" key="1">
    <source>
        <dbReference type="EMBL" id="AGB39929.1"/>
    </source>
</evidence>
<dbReference type="EMBL" id="CP003931">
    <property type="protein sequence ID" value="AGB39929.1"/>
    <property type="molecule type" value="Genomic_DNA"/>
</dbReference>
<accession>L0K6D8</accession>
<protein>
    <recommendedName>
        <fullName evidence="3">Transposase</fullName>
    </recommendedName>
</protein>
<keyword evidence="2" id="KW-1185">Reference proteome</keyword>
<dbReference type="AlphaFoldDB" id="L0K6D8"/>
<evidence type="ECO:0008006" key="3">
    <source>
        <dbReference type="Google" id="ProtNLM"/>
    </source>
</evidence>
<sequence>MLADLLTESYDADLEESWENERTASALTGVAVRLHQAGCSLRETTTILAN</sequence>
<name>L0K6D8_9EURY</name>
<evidence type="ECO:0000313" key="2">
    <source>
        <dbReference type="Proteomes" id="UP000010878"/>
    </source>
</evidence>
<proteinExistence type="predicted"/>
<dbReference type="KEGG" id="nou:Natoc_4234"/>
<reference evidence="1 2" key="1">
    <citation type="submission" date="2012-11" db="EMBL/GenBank/DDBJ databases">
        <title>FINISHED of Natronococcus occultus SP4, DSM 3396.</title>
        <authorList>
            <consortium name="DOE Joint Genome Institute"/>
            <person name="Eisen J."/>
            <person name="Huntemann M."/>
            <person name="Wei C.-L."/>
            <person name="Han J."/>
            <person name="Detter J.C."/>
            <person name="Han C."/>
            <person name="Tapia R."/>
            <person name="Chen A."/>
            <person name="Kyrpides N."/>
            <person name="Mavromatis K."/>
            <person name="Markowitz V."/>
            <person name="Szeto E."/>
            <person name="Ivanova N."/>
            <person name="Mikhailova N."/>
            <person name="Ovchinnikova G."/>
            <person name="Pagani I."/>
            <person name="Pati A."/>
            <person name="Goodwin L."/>
            <person name="Nordberg H.P."/>
            <person name="Cantor M.N."/>
            <person name="Hua S.X."/>
            <person name="Woyke T."/>
            <person name="Eisen J."/>
            <person name="Klenk H.-P."/>
            <person name="Klenk H.-P."/>
        </authorList>
    </citation>
    <scope>NUCLEOTIDE SEQUENCE [LARGE SCALE GENOMIC DNA]</scope>
    <source>
        <strain evidence="1 2">SP4</strain>
        <plasmid evidence="2">Plasmid 2</plasmid>
    </source>
</reference>
<keyword evidence="1" id="KW-0614">Plasmid</keyword>
<dbReference type="Proteomes" id="UP000010878">
    <property type="component" value="Plasmid 2"/>
</dbReference>